<feature type="compositionally biased region" description="Polar residues" evidence="1">
    <location>
        <begin position="290"/>
        <end position="302"/>
    </location>
</feature>
<proteinExistence type="predicted"/>
<dbReference type="Proteomes" id="UP000821837">
    <property type="component" value="Chromosome 6"/>
</dbReference>
<dbReference type="AlphaFoldDB" id="A0A9D4PPT4"/>
<protein>
    <submittedName>
        <fullName evidence="2">Uncharacterized protein</fullName>
    </submittedName>
</protein>
<organism evidence="2 3">
    <name type="scientific">Rhipicephalus sanguineus</name>
    <name type="common">Brown dog tick</name>
    <name type="synonym">Ixodes sanguineus</name>
    <dbReference type="NCBI Taxonomy" id="34632"/>
    <lineage>
        <taxon>Eukaryota</taxon>
        <taxon>Metazoa</taxon>
        <taxon>Ecdysozoa</taxon>
        <taxon>Arthropoda</taxon>
        <taxon>Chelicerata</taxon>
        <taxon>Arachnida</taxon>
        <taxon>Acari</taxon>
        <taxon>Parasitiformes</taxon>
        <taxon>Ixodida</taxon>
        <taxon>Ixodoidea</taxon>
        <taxon>Ixodidae</taxon>
        <taxon>Rhipicephalinae</taxon>
        <taxon>Rhipicephalus</taxon>
        <taxon>Rhipicephalus</taxon>
    </lineage>
</organism>
<feature type="region of interest" description="Disordered" evidence="1">
    <location>
        <begin position="265"/>
        <end position="302"/>
    </location>
</feature>
<accession>A0A9D4PPT4</accession>
<evidence type="ECO:0000256" key="1">
    <source>
        <dbReference type="SAM" id="MobiDB-lite"/>
    </source>
</evidence>
<gene>
    <name evidence="2" type="ORF">HPB52_017700</name>
</gene>
<keyword evidence="3" id="KW-1185">Reference proteome</keyword>
<dbReference type="EMBL" id="JABSTV010001252">
    <property type="protein sequence ID" value="KAH7948011.1"/>
    <property type="molecule type" value="Genomic_DNA"/>
</dbReference>
<sequence>MREASAVSEFLWTKQLPLLCSWKKSRKKKAMSSAKVTYLGQSSTPDTVDAVLRCGPKFCTVPNENPVTLLSMVRKNSFESSVAGFQLRRYLQLAGQATEALWLPQLRYLRERATRDRRKAEGKVHVPEDLHLPDDVIQVLGLGPKFGVQKQRTNPELLTVVRQMSRRATEEALWLPQLRYLRERATRDRRKAEGKVHVPEDLHLPDDVIQVLGLGPKFGVQKQRTNPELLTVVRQMSRRATEAVAPSWLHGLAVEVEAKRRRPLRPLSSARHSGLHPTVTLPTSIHVPSARSNTPGPTASHTTRTLLAPTFSYVIPGRQFFSTRGLAAQPIVIFVFAQVLPLRFFPCRSVHVGSITPHTIFTHWNQADVPCMGSNFNKLLKSGRRPRYP</sequence>
<evidence type="ECO:0000313" key="3">
    <source>
        <dbReference type="Proteomes" id="UP000821837"/>
    </source>
</evidence>
<name>A0A9D4PPT4_RHISA</name>
<evidence type="ECO:0000313" key="2">
    <source>
        <dbReference type="EMBL" id="KAH7948011.1"/>
    </source>
</evidence>
<reference evidence="2" key="1">
    <citation type="journal article" date="2020" name="Cell">
        <title>Large-Scale Comparative Analyses of Tick Genomes Elucidate Their Genetic Diversity and Vector Capacities.</title>
        <authorList>
            <consortium name="Tick Genome and Microbiome Consortium (TIGMIC)"/>
            <person name="Jia N."/>
            <person name="Wang J."/>
            <person name="Shi W."/>
            <person name="Du L."/>
            <person name="Sun Y."/>
            <person name="Zhan W."/>
            <person name="Jiang J.F."/>
            <person name="Wang Q."/>
            <person name="Zhang B."/>
            <person name="Ji P."/>
            <person name="Bell-Sakyi L."/>
            <person name="Cui X.M."/>
            <person name="Yuan T.T."/>
            <person name="Jiang B.G."/>
            <person name="Yang W.F."/>
            <person name="Lam T.T."/>
            <person name="Chang Q.C."/>
            <person name="Ding S.J."/>
            <person name="Wang X.J."/>
            <person name="Zhu J.G."/>
            <person name="Ruan X.D."/>
            <person name="Zhao L."/>
            <person name="Wei J.T."/>
            <person name="Ye R.Z."/>
            <person name="Que T.C."/>
            <person name="Du C.H."/>
            <person name="Zhou Y.H."/>
            <person name="Cheng J.X."/>
            <person name="Dai P.F."/>
            <person name="Guo W.B."/>
            <person name="Han X.H."/>
            <person name="Huang E.J."/>
            <person name="Li L.F."/>
            <person name="Wei W."/>
            <person name="Gao Y.C."/>
            <person name="Liu J.Z."/>
            <person name="Shao H.Z."/>
            <person name="Wang X."/>
            <person name="Wang C.C."/>
            <person name="Yang T.C."/>
            <person name="Huo Q.B."/>
            <person name="Li W."/>
            <person name="Chen H.Y."/>
            <person name="Chen S.E."/>
            <person name="Zhou L.G."/>
            <person name="Ni X.B."/>
            <person name="Tian J.H."/>
            <person name="Sheng Y."/>
            <person name="Liu T."/>
            <person name="Pan Y.S."/>
            <person name="Xia L.Y."/>
            <person name="Li J."/>
            <person name="Zhao F."/>
            <person name="Cao W.C."/>
        </authorList>
    </citation>
    <scope>NUCLEOTIDE SEQUENCE</scope>
    <source>
        <strain evidence="2">Rsan-2018</strain>
    </source>
</reference>
<reference evidence="2" key="2">
    <citation type="submission" date="2021-09" db="EMBL/GenBank/DDBJ databases">
        <authorList>
            <person name="Jia N."/>
            <person name="Wang J."/>
            <person name="Shi W."/>
            <person name="Du L."/>
            <person name="Sun Y."/>
            <person name="Zhan W."/>
            <person name="Jiang J."/>
            <person name="Wang Q."/>
            <person name="Zhang B."/>
            <person name="Ji P."/>
            <person name="Sakyi L.B."/>
            <person name="Cui X."/>
            <person name="Yuan T."/>
            <person name="Jiang B."/>
            <person name="Yang W."/>
            <person name="Lam T.T.-Y."/>
            <person name="Chang Q."/>
            <person name="Ding S."/>
            <person name="Wang X."/>
            <person name="Zhu J."/>
            <person name="Ruan X."/>
            <person name="Zhao L."/>
            <person name="Wei J."/>
            <person name="Que T."/>
            <person name="Du C."/>
            <person name="Cheng J."/>
            <person name="Dai P."/>
            <person name="Han X."/>
            <person name="Huang E."/>
            <person name="Gao Y."/>
            <person name="Liu J."/>
            <person name="Shao H."/>
            <person name="Ye R."/>
            <person name="Li L."/>
            <person name="Wei W."/>
            <person name="Wang X."/>
            <person name="Wang C."/>
            <person name="Huo Q."/>
            <person name="Li W."/>
            <person name="Guo W."/>
            <person name="Chen H."/>
            <person name="Chen S."/>
            <person name="Zhou L."/>
            <person name="Zhou L."/>
            <person name="Ni X."/>
            <person name="Tian J."/>
            <person name="Zhou Y."/>
            <person name="Sheng Y."/>
            <person name="Liu T."/>
            <person name="Pan Y."/>
            <person name="Xia L."/>
            <person name="Li J."/>
            <person name="Zhao F."/>
            <person name="Cao W."/>
        </authorList>
    </citation>
    <scope>NUCLEOTIDE SEQUENCE</scope>
    <source>
        <strain evidence="2">Rsan-2018</strain>
        <tissue evidence="2">Larvae</tissue>
    </source>
</reference>
<comment type="caution">
    <text evidence="2">The sequence shown here is derived from an EMBL/GenBank/DDBJ whole genome shotgun (WGS) entry which is preliminary data.</text>
</comment>